<reference evidence="4 5" key="1">
    <citation type="submission" date="2024-09" db="EMBL/GenBank/DDBJ databases">
        <authorList>
            <person name="Makale K.P.P."/>
            <person name="Makhzoum A."/>
            <person name="Rantong G."/>
            <person name="Rahube T.O."/>
        </authorList>
    </citation>
    <scope>NUCLEOTIDE SEQUENCE [LARGE SCALE GENOMIC DNA]</scope>
    <source>
        <strain evidence="4 5">KM_D13</strain>
    </source>
</reference>
<dbReference type="PRINTS" id="PR00455">
    <property type="entry name" value="HTHTETR"/>
</dbReference>
<keyword evidence="1 2" id="KW-0238">DNA-binding</keyword>
<dbReference type="EMBL" id="JBHDLN010000014">
    <property type="protein sequence ID" value="MFB0845450.1"/>
    <property type="molecule type" value="Genomic_DNA"/>
</dbReference>
<sequence>MPPDDKRTMGLRERKKAKTMAAVQMHALRLFRELGYNATTVEQIAEAAEISPSTFFRYFSTKEDVLLRDNYDPVLVDAFEAQPSHLGPLQAVRQAMVSAIADMSADELATMRERNELIMTVPELRAASLNSLTQTMQLIAELAAKRTGREPDDAAVRTFAGAVIGVNISVMLYYAEHPDADFAGLLDEALSKLEAGLPL</sequence>
<dbReference type="Pfam" id="PF17754">
    <property type="entry name" value="TetR_C_14"/>
    <property type="match status" value="1"/>
</dbReference>
<name>A0ABV4V671_9BACL</name>
<accession>A0ABV4V671</accession>
<dbReference type="RefSeq" id="WP_373955570.1">
    <property type="nucleotide sequence ID" value="NZ_JBHDLN010000014.1"/>
</dbReference>
<dbReference type="PANTHER" id="PTHR30055">
    <property type="entry name" value="HTH-TYPE TRANSCRIPTIONAL REGULATOR RUTR"/>
    <property type="match status" value="1"/>
</dbReference>
<dbReference type="InterPro" id="IPR009057">
    <property type="entry name" value="Homeodomain-like_sf"/>
</dbReference>
<evidence type="ECO:0000256" key="2">
    <source>
        <dbReference type="PROSITE-ProRule" id="PRU00335"/>
    </source>
</evidence>
<dbReference type="InterPro" id="IPR001647">
    <property type="entry name" value="HTH_TetR"/>
</dbReference>
<protein>
    <submittedName>
        <fullName evidence="4">TetR family transcriptional regulator</fullName>
    </submittedName>
</protein>
<evidence type="ECO:0000256" key="1">
    <source>
        <dbReference type="ARBA" id="ARBA00023125"/>
    </source>
</evidence>
<dbReference type="InterPro" id="IPR050109">
    <property type="entry name" value="HTH-type_TetR-like_transc_reg"/>
</dbReference>
<dbReference type="Gene3D" id="1.10.10.60">
    <property type="entry name" value="Homeodomain-like"/>
    <property type="match status" value="1"/>
</dbReference>
<organism evidence="4 5">
    <name type="scientific">Paenibacillus oleatilyticus</name>
    <dbReference type="NCBI Taxonomy" id="2594886"/>
    <lineage>
        <taxon>Bacteria</taxon>
        <taxon>Bacillati</taxon>
        <taxon>Bacillota</taxon>
        <taxon>Bacilli</taxon>
        <taxon>Bacillales</taxon>
        <taxon>Paenibacillaceae</taxon>
        <taxon>Paenibacillus</taxon>
    </lineage>
</organism>
<dbReference type="SUPFAM" id="SSF46689">
    <property type="entry name" value="Homeodomain-like"/>
    <property type="match status" value="1"/>
</dbReference>
<dbReference type="PANTHER" id="PTHR30055:SF226">
    <property type="entry name" value="HTH-TYPE TRANSCRIPTIONAL REGULATOR PKSA"/>
    <property type="match status" value="1"/>
</dbReference>
<dbReference type="InterPro" id="IPR041347">
    <property type="entry name" value="MftR_C"/>
</dbReference>
<keyword evidence="5" id="KW-1185">Reference proteome</keyword>
<feature type="DNA-binding region" description="H-T-H motif" evidence="2">
    <location>
        <begin position="40"/>
        <end position="59"/>
    </location>
</feature>
<feature type="domain" description="HTH tetR-type" evidence="3">
    <location>
        <begin position="17"/>
        <end position="77"/>
    </location>
</feature>
<dbReference type="PROSITE" id="PS50977">
    <property type="entry name" value="HTH_TETR_2"/>
    <property type="match status" value="1"/>
</dbReference>
<proteinExistence type="predicted"/>
<gene>
    <name evidence="4" type="ORF">ACEU3E_25010</name>
</gene>
<evidence type="ECO:0000313" key="5">
    <source>
        <dbReference type="Proteomes" id="UP001575622"/>
    </source>
</evidence>
<dbReference type="Gene3D" id="1.10.357.10">
    <property type="entry name" value="Tetracycline Repressor, domain 2"/>
    <property type="match status" value="1"/>
</dbReference>
<comment type="caution">
    <text evidence="4">The sequence shown here is derived from an EMBL/GenBank/DDBJ whole genome shotgun (WGS) entry which is preliminary data.</text>
</comment>
<dbReference type="Proteomes" id="UP001575622">
    <property type="component" value="Unassembled WGS sequence"/>
</dbReference>
<evidence type="ECO:0000259" key="3">
    <source>
        <dbReference type="PROSITE" id="PS50977"/>
    </source>
</evidence>
<dbReference type="Pfam" id="PF00440">
    <property type="entry name" value="TetR_N"/>
    <property type="match status" value="1"/>
</dbReference>
<evidence type="ECO:0000313" key="4">
    <source>
        <dbReference type="EMBL" id="MFB0845450.1"/>
    </source>
</evidence>